<keyword evidence="1" id="KW-0472">Membrane</keyword>
<organism evidence="2">
    <name type="scientific">marine sediment metagenome</name>
    <dbReference type="NCBI Taxonomy" id="412755"/>
    <lineage>
        <taxon>unclassified sequences</taxon>
        <taxon>metagenomes</taxon>
        <taxon>ecological metagenomes</taxon>
    </lineage>
</organism>
<name>X1SNX7_9ZZZZ</name>
<dbReference type="EMBL" id="BARW01010502">
    <property type="protein sequence ID" value="GAI77045.1"/>
    <property type="molecule type" value="Genomic_DNA"/>
</dbReference>
<protein>
    <submittedName>
        <fullName evidence="2">Uncharacterized protein</fullName>
    </submittedName>
</protein>
<dbReference type="SUPFAM" id="SSF52777">
    <property type="entry name" value="CoA-dependent acyltransferases"/>
    <property type="match status" value="1"/>
</dbReference>
<keyword evidence="1" id="KW-1133">Transmembrane helix</keyword>
<keyword evidence="1" id="KW-0812">Transmembrane</keyword>
<sequence>ELLKRCKKEKVTVHSTISTAFSQEYPIIGSPVNIRERLNHHIGESFGFYSGLAVYKKKYRKTLSFWQNARRLQMKLTRSLLDRKLFFLQRLFSKTISLKFLRKIGTYYIEIVTKKQPFSIDNLGLLDELIQDIGLEKFPTIEIFYGGITSFLDTFIVLFYTLRNEMHFYFHYTKTKYSLEDIRLYAKTVMKRLVDAVEK</sequence>
<feature type="transmembrane region" description="Helical" evidence="1">
    <location>
        <begin position="143"/>
        <end position="162"/>
    </location>
</feature>
<feature type="non-terminal residue" evidence="2">
    <location>
        <position position="1"/>
    </location>
</feature>
<dbReference type="AlphaFoldDB" id="X1SNX7"/>
<proteinExistence type="predicted"/>
<gene>
    <name evidence="2" type="ORF">S12H4_20647</name>
</gene>
<reference evidence="2" key="1">
    <citation type="journal article" date="2014" name="Front. Microbiol.">
        <title>High frequency of phylogenetically diverse reductive dehalogenase-homologous genes in deep subseafloor sedimentary metagenomes.</title>
        <authorList>
            <person name="Kawai M."/>
            <person name="Futagami T."/>
            <person name="Toyoda A."/>
            <person name="Takaki Y."/>
            <person name="Nishi S."/>
            <person name="Hori S."/>
            <person name="Arai W."/>
            <person name="Tsubouchi T."/>
            <person name="Morono Y."/>
            <person name="Uchiyama I."/>
            <person name="Ito T."/>
            <person name="Fujiyama A."/>
            <person name="Inagaki F."/>
            <person name="Takami H."/>
        </authorList>
    </citation>
    <scope>NUCLEOTIDE SEQUENCE</scope>
    <source>
        <strain evidence="2">Expedition CK06-06</strain>
    </source>
</reference>
<evidence type="ECO:0000313" key="2">
    <source>
        <dbReference type="EMBL" id="GAI77045.1"/>
    </source>
</evidence>
<evidence type="ECO:0000256" key="1">
    <source>
        <dbReference type="SAM" id="Phobius"/>
    </source>
</evidence>
<accession>X1SNX7</accession>
<comment type="caution">
    <text evidence="2">The sequence shown here is derived from an EMBL/GenBank/DDBJ whole genome shotgun (WGS) entry which is preliminary data.</text>
</comment>